<evidence type="ECO:0000313" key="4">
    <source>
        <dbReference type="EMBL" id="NEY20293.1"/>
    </source>
</evidence>
<keyword evidence="6" id="KW-1185">Reference proteome</keyword>
<evidence type="ECO:0000256" key="1">
    <source>
        <dbReference type="SAM" id="Phobius"/>
    </source>
</evidence>
<dbReference type="OrthoDB" id="4822551at2"/>
<keyword evidence="1" id="KW-0812">Transmembrane</keyword>
<evidence type="ECO:0000313" key="3">
    <source>
        <dbReference type="EMBL" id="KHD84170.1"/>
    </source>
</evidence>
<organism evidence="3 5">
    <name type="scientific">Heyndrickxia ginsengihumi</name>
    <dbReference type="NCBI Taxonomy" id="363870"/>
    <lineage>
        <taxon>Bacteria</taxon>
        <taxon>Bacillati</taxon>
        <taxon>Bacillota</taxon>
        <taxon>Bacilli</taxon>
        <taxon>Bacillales</taxon>
        <taxon>Bacillaceae</taxon>
        <taxon>Heyndrickxia</taxon>
    </lineage>
</organism>
<feature type="transmembrane region" description="Helical" evidence="1">
    <location>
        <begin position="101"/>
        <end position="123"/>
    </location>
</feature>
<comment type="caution">
    <text evidence="3">The sequence shown here is derived from an EMBL/GenBank/DDBJ whole genome shotgun (WGS) entry which is preliminary data.</text>
</comment>
<dbReference type="STRING" id="363870.NG54_17240"/>
<dbReference type="InterPro" id="IPR053150">
    <property type="entry name" value="Teicoplanin_resist-assoc"/>
</dbReference>
<feature type="transmembrane region" description="Helical" evidence="1">
    <location>
        <begin position="129"/>
        <end position="150"/>
    </location>
</feature>
<dbReference type="AlphaFoldDB" id="A0A0A6V7Y7"/>
<dbReference type="Pfam" id="PF04892">
    <property type="entry name" value="VanZ"/>
    <property type="match status" value="1"/>
</dbReference>
<feature type="transmembrane region" description="Helical" evidence="1">
    <location>
        <begin position="16"/>
        <end position="35"/>
    </location>
</feature>
<dbReference type="Proteomes" id="UP000476934">
    <property type="component" value="Unassembled WGS sequence"/>
</dbReference>
<dbReference type="EMBL" id="JAAIWK010000014">
    <property type="protein sequence ID" value="NEY20293.1"/>
    <property type="molecule type" value="Genomic_DNA"/>
</dbReference>
<feature type="transmembrane region" description="Helical" evidence="1">
    <location>
        <begin position="70"/>
        <end position="92"/>
    </location>
</feature>
<reference evidence="4 6" key="3">
    <citation type="submission" date="2020-03" db="EMBL/GenBank/DDBJ databases">
        <title>Bacillus aquiflavi sp. nov., isolated from yellow water of strong flavor Chinese baijiu in Yibin region of China.</title>
        <authorList>
            <person name="Xie J."/>
        </authorList>
    </citation>
    <scope>NUCLEOTIDE SEQUENCE [LARGE SCALE GENOMIC DNA]</scope>
    <source>
        <strain evidence="4 6">Gsoil 114</strain>
    </source>
</reference>
<dbReference type="Proteomes" id="UP000030588">
    <property type="component" value="Unassembled WGS sequence"/>
</dbReference>
<gene>
    <name evidence="4" type="ORF">G4D61_10020</name>
    <name evidence="3" type="ORF">NG54_17240</name>
</gene>
<sequence>MLNLIKNFLLKRKAKTFIWIIFILYFSYMVDILFLASFRQNTNLEEYNLKPFKTILMYIMYYHYFTFQNWFANLFGNILAFMPLGFIIPLLFQRMKNGFKLFLLTFFISFTVELIQLLGHIGGFDVDDITLNTIGGIFGYWMLLFMLSLFSKVRIEFWTFHE</sequence>
<dbReference type="EMBL" id="JRUN01000089">
    <property type="protein sequence ID" value="KHD84170.1"/>
    <property type="molecule type" value="Genomic_DNA"/>
</dbReference>
<feature type="domain" description="VanZ-like" evidence="2">
    <location>
        <begin position="22"/>
        <end position="145"/>
    </location>
</feature>
<keyword evidence="1" id="KW-0472">Membrane</keyword>
<reference evidence="4" key="2">
    <citation type="submission" date="2020-02" db="EMBL/GenBank/DDBJ databases">
        <authorList>
            <person name="Feng H."/>
        </authorList>
    </citation>
    <scope>NUCLEOTIDE SEQUENCE [LARGE SCALE GENOMIC DNA]</scope>
    <source>
        <strain evidence="4">Gsoil 114</strain>
    </source>
</reference>
<dbReference type="PANTHER" id="PTHR36834">
    <property type="entry name" value="MEMBRANE PROTEIN-RELATED"/>
    <property type="match status" value="1"/>
</dbReference>
<reference evidence="3 5" key="1">
    <citation type="submission" date="2014-10" db="EMBL/GenBank/DDBJ databases">
        <title>Draft genome of phytase producing Bacillus ginsengihumi strain M2.11.</title>
        <authorList>
            <person name="Toymentseva A."/>
            <person name="Boulygina E.A."/>
            <person name="Kazakov S.V."/>
            <person name="Kayumov I."/>
            <person name="Suleimanova A.D."/>
            <person name="Mardanova A.M."/>
            <person name="Maria S.N."/>
            <person name="Sergey M.Y."/>
            <person name="Sharipova M.R."/>
        </authorList>
    </citation>
    <scope>NUCLEOTIDE SEQUENCE [LARGE SCALE GENOMIC DNA]</scope>
    <source>
        <strain evidence="3 5">M2.11</strain>
    </source>
</reference>
<accession>A0A0A6V7Y7</accession>
<keyword evidence="1" id="KW-1133">Transmembrane helix</keyword>
<protein>
    <submittedName>
        <fullName evidence="4">VanZ family protein</fullName>
    </submittedName>
</protein>
<name>A0A0A6V7Y7_9BACI</name>
<dbReference type="PANTHER" id="PTHR36834:SF1">
    <property type="entry name" value="INTEGRAL MEMBRANE PROTEIN"/>
    <property type="match status" value="1"/>
</dbReference>
<evidence type="ECO:0000313" key="5">
    <source>
        <dbReference type="Proteomes" id="UP000030588"/>
    </source>
</evidence>
<dbReference type="RefSeq" id="WP_025726920.1">
    <property type="nucleotide sequence ID" value="NZ_JAAIWK010000014.1"/>
</dbReference>
<evidence type="ECO:0000313" key="6">
    <source>
        <dbReference type="Proteomes" id="UP000476934"/>
    </source>
</evidence>
<proteinExistence type="predicted"/>
<evidence type="ECO:0000259" key="2">
    <source>
        <dbReference type="Pfam" id="PF04892"/>
    </source>
</evidence>
<dbReference type="InterPro" id="IPR006976">
    <property type="entry name" value="VanZ-like"/>
</dbReference>